<feature type="compositionally biased region" description="Acidic residues" evidence="1">
    <location>
        <begin position="381"/>
        <end position="397"/>
    </location>
</feature>
<proteinExistence type="predicted"/>
<keyword evidence="2" id="KW-0732">Signal</keyword>
<evidence type="ECO:0000256" key="2">
    <source>
        <dbReference type="SAM" id="SignalP"/>
    </source>
</evidence>
<accession>A0A8R1UT88</accession>
<dbReference type="Proteomes" id="UP000005239">
    <property type="component" value="Unassembled WGS sequence"/>
</dbReference>
<protein>
    <submittedName>
        <fullName evidence="3">Uncharacterized protein</fullName>
    </submittedName>
</protein>
<name>A0A2A6CWI5_PRIPA</name>
<reference evidence="4" key="1">
    <citation type="journal article" date="2008" name="Nat. Genet.">
        <title>The Pristionchus pacificus genome provides a unique perspective on nematode lifestyle and parasitism.</title>
        <authorList>
            <person name="Dieterich C."/>
            <person name="Clifton S.W."/>
            <person name="Schuster L.N."/>
            <person name="Chinwalla A."/>
            <person name="Delehaunty K."/>
            <person name="Dinkelacker I."/>
            <person name="Fulton L."/>
            <person name="Fulton R."/>
            <person name="Godfrey J."/>
            <person name="Minx P."/>
            <person name="Mitreva M."/>
            <person name="Roeseler W."/>
            <person name="Tian H."/>
            <person name="Witte H."/>
            <person name="Yang S.P."/>
            <person name="Wilson R.K."/>
            <person name="Sommer R.J."/>
        </authorList>
    </citation>
    <scope>NUCLEOTIDE SEQUENCE [LARGE SCALE GENOMIC DNA]</scope>
    <source>
        <strain evidence="4">PS312</strain>
    </source>
</reference>
<dbReference type="AlphaFoldDB" id="A0A2A6CWI5"/>
<feature type="signal peptide" evidence="2">
    <location>
        <begin position="1"/>
        <end position="17"/>
    </location>
</feature>
<feature type="chain" id="PRO_5043613099" evidence="2">
    <location>
        <begin position="18"/>
        <end position="397"/>
    </location>
</feature>
<organism evidence="3 4">
    <name type="scientific">Pristionchus pacificus</name>
    <name type="common">Parasitic nematode worm</name>
    <dbReference type="NCBI Taxonomy" id="54126"/>
    <lineage>
        <taxon>Eukaryota</taxon>
        <taxon>Metazoa</taxon>
        <taxon>Ecdysozoa</taxon>
        <taxon>Nematoda</taxon>
        <taxon>Chromadorea</taxon>
        <taxon>Rhabditida</taxon>
        <taxon>Rhabditina</taxon>
        <taxon>Diplogasteromorpha</taxon>
        <taxon>Diplogasteroidea</taxon>
        <taxon>Neodiplogasteridae</taxon>
        <taxon>Pristionchus</taxon>
    </lineage>
</organism>
<sequence>MLLFLWMSIASVDCASSGYYDLLAGLPDGSLITIYFNHKVPPPGQNGAVKVNFYDEPVASVEPKIANGKTVDIAAYLSFSENRNVKCASKKNGRWQNQNLWTMEFGVVSGGWWRIDMYKHDRQRMSVAFNGFWLGSSNFASLGSIKLRSSIPKKTIPPIPYHDVDRMHNEYENKKYTIANLTSFPIGSRIEIVALLRASGRVKHKRPALVFKGADGGTEFLKIVQQWQQAAQELFIGNVATKEMASERTLIINELFIISDPHQPSKAAWKFVSPVSRKEGEWSRFQNRYFFAVPAFARFLCKRPHMQGDGGGQLNLLFDSSPACIKVECAVQFNLNAVLMNGEIKIGSEGGAILLHLDQFAAVKPKKIETEVPEKKREQLPDEDPESNPEVEPESDE</sequence>
<feature type="region of interest" description="Disordered" evidence="1">
    <location>
        <begin position="371"/>
        <end position="397"/>
    </location>
</feature>
<feature type="compositionally biased region" description="Basic and acidic residues" evidence="1">
    <location>
        <begin position="371"/>
        <end position="380"/>
    </location>
</feature>
<evidence type="ECO:0000256" key="1">
    <source>
        <dbReference type="SAM" id="MobiDB-lite"/>
    </source>
</evidence>
<evidence type="ECO:0000313" key="3">
    <source>
        <dbReference type="EnsemblMetazoa" id="PPA36528.1"/>
    </source>
</evidence>
<dbReference type="EnsemblMetazoa" id="PPA36528.1">
    <property type="protein sequence ID" value="PPA36528.1"/>
    <property type="gene ID" value="WBGene00274897"/>
</dbReference>
<keyword evidence="4" id="KW-1185">Reference proteome</keyword>
<evidence type="ECO:0000313" key="4">
    <source>
        <dbReference type="Proteomes" id="UP000005239"/>
    </source>
</evidence>
<accession>A0A2A6CWI5</accession>
<reference evidence="3" key="2">
    <citation type="submission" date="2022-06" db="UniProtKB">
        <authorList>
            <consortium name="EnsemblMetazoa"/>
        </authorList>
    </citation>
    <scope>IDENTIFICATION</scope>
    <source>
        <strain evidence="3">PS312</strain>
    </source>
</reference>
<gene>
    <name evidence="3" type="primary">WBGene00274897</name>
</gene>